<dbReference type="HOGENOM" id="CLU_136180_0_0_3"/>
<dbReference type="Proteomes" id="UP000010475">
    <property type="component" value="Chromosome"/>
</dbReference>
<evidence type="ECO:0000313" key="3">
    <source>
        <dbReference type="Proteomes" id="UP000010475"/>
    </source>
</evidence>
<dbReference type="STRING" id="56107.Cylst_3533"/>
<dbReference type="OrthoDB" id="454733at2"/>
<feature type="compositionally biased region" description="Basic and acidic residues" evidence="1">
    <location>
        <begin position="106"/>
        <end position="131"/>
    </location>
</feature>
<dbReference type="EMBL" id="CP003642">
    <property type="protein sequence ID" value="AFZ25672.1"/>
    <property type="molecule type" value="Genomic_DNA"/>
</dbReference>
<feature type="region of interest" description="Disordered" evidence="1">
    <location>
        <begin position="103"/>
        <end position="131"/>
    </location>
</feature>
<protein>
    <submittedName>
        <fullName evidence="2">KGK domain protein</fullName>
    </submittedName>
</protein>
<dbReference type="PATRIC" id="fig|56107.3.peg.3881"/>
<name>K9X1Q8_9NOST</name>
<dbReference type="KEGG" id="csg:Cylst_3533"/>
<proteinExistence type="predicted"/>
<dbReference type="eggNOG" id="ENOG5033050">
    <property type="taxonomic scope" value="Bacteria"/>
</dbReference>
<dbReference type="Pfam" id="PF08872">
    <property type="entry name" value="KGK"/>
    <property type="match status" value="1"/>
</dbReference>
<gene>
    <name evidence="2" type="ORF">Cylst_3533</name>
</gene>
<reference evidence="2 3" key="1">
    <citation type="submission" date="2012-06" db="EMBL/GenBank/DDBJ databases">
        <title>Finished chromosome of genome of Cylindrospermum stagnale PCC 7417.</title>
        <authorList>
            <consortium name="US DOE Joint Genome Institute"/>
            <person name="Gugger M."/>
            <person name="Coursin T."/>
            <person name="Rippka R."/>
            <person name="Tandeau De Marsac N."/>
            <person name="Huntemann M."/>
            <person name="Wei C.-L."/>
            <person name="Han J."/>
            <person name="Detter J.C."/>
            <person name="Han C."/>
            <person name="Tapia R."/>
            <person name="Chen A."/>
            <person name="Kyrpides N."/>
            <person name="Mavromatis K."/>
            <person name="Markowitz V."/>
            <person name="Szeto E."/>
            <person name="Ivanova N."/>
            <person name="Pagani I."/>
            <person name="Pati A."/>
            <person name="Goodwin L."/>
            <person name="Nordberg H.P."/>
            <person name="Cantor M.N."/>
            <person name="Hua S.X."/>
            <person name="Woyke T."/>
            <person name="Kerfeld C.A."/>
        </authorList>
    </citation>
    <scope>NUCLEOTIDE SEQUENCE [LARGE SCALE GENOMIC DNA]</scope>
    <source>
        <strain evidence="2 3">PCC 7417</strain>
    </source>
</reference>
<evidence type="ECO:0000256" key="1">
    <source>
        <dbReference type="SAM" id="MobiDB-lite"/>
    </source>
</evidence>
<dbReference type="RefSeq" id="WP_015208920.1">
    <property type="nucleotide sequence ID" value="NC_019757.1"/>
</dbReference>
<accession>K9X1Q8</accession>
<evidence type="ECO:0000313" key="2">
    <source>
        <dbReference type="EMBL" id="AFZ25672.1"/>
    </source>
</evidence>
<keyword evidence="3" id="KW-1185">Reference proteome</keyword>
<sequence>MEDNFKLIECNDDDVIECNDWAYKVSKLKQALEKLGGSDGFLQTLWSGLREQKIYYLEGNYTYDNKSFKEGMDVKILNLGSKSWKKGKLKFKLSIEFYVEEELEESSEKDVIKEPESPLDDLRRMINETTS</sequence>
<dbReference type="AlphaFoldDB" id="K9X1Q8"/>
<dbReference type="InterPro" id="IPR014971">
    <property type="entry name" value="KGK"/>
</dbReference>
<organism evidence="2 3">
    <name type="scientific">Cylindrospermum stagnale PCC 7417</name>
    <dbReference type="NCBI Taxonomy" id="56107"/>
    <lineage>
        <taxon>Bacteria</taxon>
        <taxon>Bacillati</taxon>
        <taxon>Cyanobacteriota</taxon>
        <taxon>Cyanophyceae</taxon>
        <taxon>Nostocales</taxon>
        <taxon>Nostocaceae</taxon>
        <taxon>Cylindrospermum</taxon>
    </lineage>
</organism>